<dbReference type="FunFam" id="3.20.20.80:FF:000178">
    <property type="entry name" value="1,3-beta-glucanosyltransferase"/>
    <property type="match status" value="1"/>
</dbReference>
<dbReference type="GO" id="GO:0031505">
    <property type="term" value="P:fungal-type cell wall organization"/>
    <property type="evidence" value="ECO:0000318"/>
    <property type="project" value="GO_Central"/>
</dbReference>
<dbReference type="Proteomes" id="UP000000561">
    <property type="component" value="Chromosome 3"/>
</dbReference>
<sequence>MARAVSLQRRPVGLLLALLASIALLAQPSAAIASVTRRGKYLYQGNDRFYIKGVAYQEAAPIAESTAANDDNGGFPEPDSFTDPLALPDACTRDVANFRDLGINTVRVYSVNSSLNHDACMSSFSNAGIYVILDLALPLNGSINRAQPSWDVGLLDLYASTIDVFSRYDNLLAVNIANEVVTQPSNANAAPFIKAAVRDIKAYLRSKNSNVLVSYSSTDGPSGVNQWRDMLAYYLTCGSADTSVDLYGLNSYSWCGNSSYTASGYNTLTSDFSSLPVPAYLAEFGCVENVGTNNRPWTEVAALFSAPMTDTFSGGVAFSYFPQDTGPDYGLVSVSGNTVNTRSDWQALKREFANTSAPTSAPSGSSSSPAYAACRGNTNNFPASTVLPPTPNAQLCNCVESNAFSCALNPATFNSPSIIGTLTGQACTYLSEQGGSCAAILADGESGTYGDYSFCTSAQRLEWAMSQYNVVTNFNADSCSFSGNASVKVPPQPMASAINDAFSTCLAQNPVGVSTPTPHAGPATVNSTVSASTAAPSQTGSGSGSGSGSGGGNSNSASASFQGGKGLATAMTLGGAVVAAWSML</sequence>
<evidence type="ECO:0000256" key="5">
    <source>
        <dbReference type="ARBA" id="ARBA00022729"/>
    </source>
</evidence>
<accession>A0A0D1E7T9</accession>
<comment type="similarity">
    <text evidence="3 10">Belongs to the glycosyl hydrolase 72 family.</text>
</comment>
<dbReference type="VEuPathDB" id="FungiDB:UMAG_01640"/>
<evidence type="ECO:0000256" key="7">
    <source>
        <dbReference type="ARBA" id="ARBA00023157"/>
    </source>
</evidence>
<dbReference type="Gene3D" id="1.20.58.1040">
    <property type="match status" value="1"/>
</dbReference>
<evidence type="ECO:0000256" key="2">
    <source>
        <dbReference type="ARBA" id="ARBA00004589"/>
    </source>
</evidence>
<dbReference type="Gene3D" id="3.20.20.80">
    <property type="entry name" value="Glycosidases"/>
    <property type="match status" value="1"/>
</dbReference>
<dbReference type="OMA" id="QDHTECM"/>
<evidence type="ECO:0000259" key="12">
    <source>
        <dbReference type="SMART" id="SM00768"/>
    </source>
</evidence>
<dbReference type="PANTHER" id="PTHR31468">
    <property type="entry name" value="1,3-BETA-GLUCANOSYLTRANSFERASE GAS1"/>
    <property type="match status" value="1"/>
</dbReference>
<dbReference type="KEGG" id="uma:UMAG_01640"/>
<dbReference type="GO" id="GO:0071970">
    <property type="term" value="P:fungal-type cell wall (1-&gt;3)-beta-D-glucan biosynthetic process"/>
    <property type="evidence" value="ECO:0000318"/>
    <property type="project" value="GO_Central"/>
</dbReference>
<keyword evidence="5 10" id="KW-0732">Signal</keyword>
<reference evidence="13 14" key="1">
    <citation type="journal article" date="2006" name="Nature">
        <title>Insights from the genome of the biotrophic fungal plant pathogen Ustilago maydis.</title>
        <authorList>
            <person name="Kamper J."/>
            <person name="Kahmann R."/>
            <person name="Bolker M."/>
            <person name="Ma L.J."/>
            <person name="Brefort T."/>
            <person name="Saville B.J."/>
            <person name="Banuett F."/>
            <person name="Kronstad J.W."/>
            <person name="Gold S.E."/>
            <person name="Muller O."/>
            <person name="Perlin M.H."/>
            <person name="Wosten H.A."/>
            <person name="de Vries R."/>
            <person name="Ruiz-Herrera J."/>
            <person name="Reynaga-Pena C.G."/>
            <person name="Snetselaar K."/>
            <person name="McCann M."/>
            <person name="Perez-Martin J."/>
            <person name="Feldbrugge M."/>
            <person name="Basse C.W."/>
            <person name="Steinberg G."/>
            <person name="Ibeas J.I."/>
            <person name="Holloman W."/>
            <person name="Guzman P."/>
            <person name="Farman M."/>
            <person name="Stajich J.E."/>
            <person name="Sentandreu R."/>
            <person name="Gonzalez-Prieto J.M."/>
            <person name="Kennell J.C."/>
            <person name="Molina L."/>
            <person name="Schirawski J."/>
            <person name="Mendoza-Mendoza A."/>
            <person name="Greilinger D."/>
            <person name="Munch K."/>
            <person name="Rossel N."/>
            <person name="Scherer M."/>
            <person name="Vranes M."/>
            <person name="Ladendorf O."/>
            <person name="Vincon V."/>
            <person name="Fuchs U."/>
            <person name="Sandrock B."/>
            <person name="Meng S."/>
            <person name="Ho E.C."/>
            <person name="Cahill M.J."/>
            <person name="Boyce K.J."/>
            <person name="Klose J."/>
            <person name="Klosterman S.J."/>
            <person name="Deelstra H.J."/>
            <person name="Ortiz-Castellanos L."/>
            <person name="Li W."/>
            <person name="Sanchez-Alonso P."/>
            <person name="Schreier P.H."/>
            <person name="Hauser-Hahn I."/>
            <person name="Vaupel M."/>
            <person name="Koopmann E."/>
            <person name="Friedrich G."/>
            <person name="Voss H."/>
            <person name="Schluter T."/>
            <person name="Margolis J."/>
            <person name="Platt D."/>
            <person name="Swimmer C."/>
            <person name="Gnirke A."/>
            <person name="Chen F."/>
            <person name="Vysotskaia V."/>
            <person name="Mannhaupt G."/>
            <person name="Guldener U."/>
            <person name="Munsterkotter M."/>
            <person name="Haase D."/>
            <person name="Oesterheld M."/>
            <person name="Mewes H.W."/>
            <person name="Mauceli E.W."/>
            <person name="DeCaprio D."/>
            <person name="Wade C.M."/>
            <person name="Butler J."/>
            <person name="Young S."/>
            <person name="Jaffe D.B."/>
            <person name="Calvo S."/>
            <person name="Nusbaum C."/>
            <person name="Galagan J."/>
            <person name="Birren B.W."/>
        </authorList>
    </citation>
    <scope>NUCLEOTIDE SEQUENCE [LARGE SCALE GENOMIC DNA]</scope>
    <source>
        <strain evidence="14">DSM 14603 / FGSC 9021 / UM521</strain>
    </source>
</reference>
<dbReference type="SMR" id="A0A0D1E7T9"/>
<comment type="function">
    <text evidence="10">Splits internally a 1,3-beta-glucan molecule and transfers the newly generated reducing end (the donor) to the non-reducing end of another 1,3-beta-glucan molecule (the acceptor) forming a 1,3-beta linkage, resulting in the elongation of 1,3-beta-glucan chains in the cell wall.</text>
</comment>
<dbReference type="STRING" id="237631.A0A0D1E7T9"/>
<name>A0A0D1E7T9_MYCMD</name>
<dbReference type="SUPFAM" id="SSF51445">
    <property type="entry name" value="(Trans)glycosidases"/>
    <property type="match status" value="1"/>
</dbReference>
<dbReference type="SMART" id="SM00768">
    <property type="entry name" value="X8"/>
    <property type="match status" value="1"/>
</dbReference>
<dbReference type="GO" id="GO:0009277">
    <property type="term" value="C:fungal-type cell wall"/>
    <property type="evidence" value="ECO:0000318"/>
    <property type="project" value="GO_Central"/>
</dbReference>
<keyword evidence="7" id="KW-1015">Disulfide bond</keyword>
<feature type="domain" description="X8" evidence="12">
    <location>
        <begin position="404"/>
        <end position="507"/>
    </location>
</feature>
<evidence type="ECO:0000256" key="1">
    <source>
        <dbReference type="ARBA" id="ARBA00004196"/>
    </source>
</evidence>
<dbReference type="PANTHER" id="PTHR31468:SF2">
    <property type="entry name" value="1,3-BETA-GLUCANOSYLTRANSFERASE GAS1"/>
    <property type="match status" value="1"/>
</dbReference>
<keyword evidence="14" id="KW-1185">Reference proteome</keyword>
<comment type="subcellular location">
    <subcellularLocation>
        <location evidence="1">Cell envelope</location>
    </subcellularLocation>
    <subcellularLocation>
        <location evidence="10">Cell membrane</location>
        <topology evidence="10">Lipid-anchor</topology>
        <topology evidence="10">GPI-anchor</topology>
    </subcellularLocation>
    <subcellularLocation>
        <location evidence="2">Membrane</location>
        <topology evidence="2">Lipid-anchor</topology>
        <topology evidence="2">GPI-anchor</topology>
    </subcellularLocation>
</comment>
<dbReference type="GO" id="GO:0098552">
    <property type="term" value="C:side of membrane"/>
    <property type="evidence" value="ECO:0007669"/>
    <property type="project" value="UniProtKB-KW"/>
</dbReference>
<dbReference type="InParanoid" id="A0A0D1E7T9"/>
<feature type="chain" id="PRO_5005112504" description="1,3-beta-glucanosyltransferase" evidence="10">
    <location>
        <begin position="34"/>
        <end position="584"/>
    </location>
</feature>
<dbReference type="EC" id="2.4.1.-" evidence="10"/>
<dbReference type="InterPro" id="IPR017853">
    <property type="entry name" value="GH"/>
</dbReference>
<dbReference type="OrthoDB" id="421038at2759"/>
<dbReference type="GeneID" id="23562573"/>
<evidence type="ECO:0000256" key="8">
    <source>
        <dbReference type="ARBA" id="ARBA00023180"/>
    </source>
</evidence>
<dbReference type="GO" id="GO:0042124">
    <property type="term" value="F:1,3-beta-glucanosyltransferase activity"/>
    <property type="evidence" value="ECO:0000318"/>
    <property type="project" value="GO_Central"/>
</dbReference>
<dbReference type="FunCoup" id="A0A0D1E7T9">
    <property type="interactions" value="61"/>
</dbReference>
<evidence type="ECO:0000313" key="13">
    <source>
        <dbReference type="EMBL" id="KIS70465.1"/>
    </source>
</evidence>
<proteinExistence type="inferred from homology"/>
<keyword evidence="9 10" id="KW-0449">Lipoprotein</keyword>
<evidence type="ECO:0000256" key="6">
    <source>
        <dbReference type="ARBA" id="ARBA00023136"/>
    </source>
</evidence>
<keyword evidence="8" id="KW-0325">Glycoprotein</keyword>
<dbReference type="AlphaFoldDB" id="A0A0D1E7T9"/>
<gene>
    <name evidence="13" type="ORF">UMAG_01640</name>
</gene>
<evidence type="ECO:0000256" key="11">
    <source>
        <dbReference type="SAM" id="MobiDB-lite"/>
    </source>
</evidence>
<feature type="compositionally biased region" description="Low complexity" evidence="11">
    <location>
        <begin position="530"/>
        <end position="540"/>
    </location>
</feature>
<protein>
    <recommendedName>
        <fullName evidence="10">1,3-beta-glucanosyltransferase</fullName>
        <ecNumber evidence="10">2.4.1.-</ecNumber>
    </recommendedName>
</protein>
<evidence type="ECO:0000313" key="14">
    <source>
        <dbReference type="Proteomes" id="UP000000561"/>
    </source>
</evidence>
<dbReference type="GO" id="GO:0005886">
    <property type="term" value="C:plasma membrane"/>
    <property type="evidence" value="ECO:0007669"/>
    <property type="project" value="UniProtKB-SubCell"/>
</dbReference>
<feature type="compositionally biased region" description="Gly residues" evidence="11">
    <location>
        <begin position="541"/>
        <end position="553"/>
    </location>
</feature>
<dbReference type="Pfam" id="PF07983">
    <property type="entry name" value="X8"/>
    <property type="match status" value="1"/>
</dbReference>
<keyword evidence="10" id="KW-0808">Transferase</keyword>
<evidence type="ECO:0000256" key="10">
    <source>
        <dbReference type="RuleBase" id="RU361209"/>
    </source>
</evidence>
<dbReference type="RefSeq" id="XP_011387627.1">
    <property type="nucleotide sequence ID" value="XM_011389325.1"/>
</dbReference>
<dbReference type="InterPro" id="IPR004886">
    <property type="entry name" value="Glucanosyltransferase"/>
</dbReference>
<keyword evidence="6 10" id="KW-0472">Membrane</keyword>
<dbReference type="EMBL" id="CM003142">
    <property type="protein sequence ID" value="KIS70465.1"/>
    <property type="molecule type" value="Genomic_DNA"/>
</dbReference>
<dbReference type="Pfam" id="PF03198">
    <property type="entry name" value="Glyco_hydro_72"/>
    <property type="match status" value="1"/>
</dbReference>
<feature type="signal peptide" evidence="10">
    <location>
        <begin position="1"/>
        <end position="33"/>
    </location>
</feature>
<evidence type="ECO:0000256" key="3">
    <source>
        <dbReference type="ARBA" id="ARBA00007528"/>
    </source>
</evidence>
<evidence type="ECO:0000256" key="9">
    <source>
        <dbReference type="ARBA" id="ARBA00023288"/>
    </source>
</evidence>
<dbReference type="InterPro" id="IPR012946">
    <property type="entry name" value="X8"/>
</dbReference>
<dbReference type="eggNOG" id="ENOG502QPST">
    <property type="taxonomic scope" value="Eukaryota"/>
</dbReference>
<feature type="region of interest" description="Disordered" evidence="11">
    <location>
        <begin position="513"/>
        <end position="561"/>
    </location>
</feature>
<keyword evidence="4 10" id="KW-0336">GPI-anchor</keyword>
<evidence type="ECO:0000256" key="4">
    <source>
        <dbReference type="ARBA" id="ARBA00022622"/>
    </source>
</evidence>
<organism evidence="13 14">
    <name type="scientific">Mycosarcoma maydis</name>
    <name type="common">Corn smut fungus</name>
    <name type="synonym">Ustilago maydis</name>
    <dbReference type="NCBI Taxonomy" id="5270"/>
    <lineage>
        <taxon>Eukaryota</taxon>
        <taxon>Fungi</taxon>
        <taxon>Dikarya</taxon>
        <taxon>Basidiomycota</taxon>
        <taxon>Ustilaginomycotina</taxon>
        <taxon>Ustilaginomycetes</taxon>
        <taxon>Ustilaginales</taxon>
        <taxon>Ustilaginaceae</taxon>
        <taxon>Mycosarcoma</taxon>
    </lineage>
</organism>